<keyword evidence="7 9" id="KW-0472">Membrane</keyword>
<protein>
    <submittedName>
        <fullName evidence="10">V-type ATP synthase subunit I</fullName>
    </submittedName>
</protein>
<dbReference type="OrthoDB" id="9803814at2"/>
<dbReference type="GO" id="GO:0007035">
    <property type="term" value="P:vacuolar acidification"/>
    <property type="evidence" value="ECO:0007669"/>
    <property type="project" value="TreeGrafter"/>
</dbReference>
<gene>
    <name evidence="10" type="ORF">PATL70BA_0900</name>
</gene>
<keyword evidence="4 9" id="KW-0812">Transmembrane</keyword>
<reference evidence="10 11" key="1">
    <citation type="submission" date="2018-09" db="EMBL/GenBank/DDBJ databases">
        <authorList>
            <person name="Postec A."/>
        </authorList>
    </citation>
    <scope>NUCLEOTIDE SEQUENCE [LARGE SCALE GENOMIC DNA]</scope>
    <source>
        <strain evidence="10">70B-A</strain>
    </source>
</reference>
<dbReference type="GO" id="GO:0051117">
    <property type="term" value="F:ATPase binding"/>
    <property type="evidence" value="ECO:0007669"/>
    <property type="project" value="TreeGrafter"/>
</dbReference>
<keyword evidence="3" id="KW-0813">Transport</keyword>
<proteinExistence type="inferred from homology"/>
<keyword evidence="11" id="KW-1185">Reference proteome</keyword>
<dbReference type="GO" id="GO:0046961">
    <property type="term" value="F:proton-transporting ATPase activity, rotational mechanism"/>
    <property type="evidence" value="ECO:0007669"/>
    <property type="project" value="InterPro"/>
</dbReference>
<keyword evidence="6" id="KW-0406">Ion transport</keyword>
<dbReference type="PANTHER" id="PTHR11629">
    <property type="entry name" value="VACUOLAR PROTON ATPASES"/>
    <property type="match status" value="1"/>
</dbReference>
<comment type="similarity">
    <text evidence="2">Belongs to the V-ATPase 116 kDa subunit family.</text>
</comment>
<dbReference type="GO" id="GO:0016471">
    <property type="term" value="C:vacuolar proton-transporting V-type ATPase complex"/>
    <property type="evidence" value="ECO:0007669"/>
    <property type="project" value="TreeGrafter"/>
</dbReference>
<feature type="transmembrane region" description="Helical" evidence="9">
    <location>
        <begin position="588"/>
        <end position="612"/>
    </location>
</feature>
<feature type="transmembrane region" description="Helical" evidence="9">
    <location>
        <begin position="389"/>
        <end position="409"/>
    </location>
</feature>
<feature type="transmembrane region" description="Helical" evidence="9">
    <location>
        <begin position="471"/>
        <end position="489"/>
    </location>
</feature>
<dbReference type="Pfam" id="PF01496">
    <property type="entry name" value="V_ATPase_I"/>
    <property type="match status" value="2"/>
</dbReference>
<feature type="transmembrane region" description="Helical" evidence="9">
    <location>
        <begin position="429"/>
        <end position="450"/>
    </location>
</feature>
<evidence type="ECO:0000256" key="4">
    <source>
        <dbReference type="ARBA" id="ARBA00022692"/>
    </source>
</evidence>
<dbReference type="RefSeq" id="WP_125136218.1">
    <property type="nucleotide sequence ID" value="NZ_LR130778.1"/>
</dbReference>
<feature type="coiled-coil region" evidence="8">
    <location>
        <begin position="215"/>
        <end position="245"/>
    </location>
</feature>
<evidence type="ECO:0000256" key="6">
    <source>
        <dbReference type="ARBA" id="ARBA00023065"/>
    </source>
</evidence>
<keyword evidence="5 9" id="KW-1133">Transmembrane helix</keyword>
<dbReference type="EMBL" id="LR130778">
    <property type="protein sequence ID" value="VDN46775.1"/>
    <property type="molecule type" value="Genomic_DNA"/>
</dbReference>
<dbReference type="InterPro" id="IPR002490">
    <property type="entry name" value="V-ATPase_116kDa_su"/>
</dbReference>
<accession>A0A3P7NV64</accession>
<feature type="transmembrane region" description="Helical" evidence="9">
    <location>
        <begin position="495"/>
        <end position="512"/>
    </location>
</feature>
<feature type="transmembrane region" description="Helical" evidence="9">
    <location>
        <begin position="348"/>
        <end position="377"/>
    </location>
</feature>
<evidence type="ECO:0000256" key="7">
    <source>
        <dbReference type="ARBA" id="ARBA00023136"/>
    </source>
</evidence>
<evidence type="ECO:0000256" key="8">
    <source>
        <dbReference type="SAM" id="Coils"/>
    </source>
</evidence>
<comment type="subcellular location">
    <subcellularLocation>
        <location evidence="1">Membrane</location>
        <topology evidence="1">Multi-pass membrane protein</topology>
    </subcellularLocation>
</comment>
<evidence type="ECO:0000256" key="1">
    <source>
        <dbReference type="ARBA" id="ARBA00004141"/>
    </source>
</evidence>
<evidence type="ECO:0000313" key="11">
    <source>
        <dbReference type="Proteomes" id="UP000279029"/>
    </source>
</evidence>
<dbReference type="Proteomes" id="UP000279029">
    <property type="component" value="Chromosome"/>
</dbReference>
<dbReference type="KEGG" id="cbar:PATL70BA_0900"/>
<sequence length="639" mass="73711">MIEKMHFVNIVGPLKSFDTFVIQSFIPHEIQLENAYNILHSVKGLFRFDDENPYQKLEEKVNKLGEVADVVFEYDDAAPVGIMPVHMLEPEIEGYERQIETIKHISNSLKEDLEYKIQLRNQILPIKNLDIKVNELFDFDYMKFRFGSMAIDNFEKLQDYIEAMDVIAFEVSRTDKLVYLFYFTPRTKKFNIDSLFASLYFTRIRLSNDIKGYPKQTLEKLNEEIEELTQRVEELEQQSKAYIQKHIKRIQELYTYVAQLNGTFDVRAMAVRSKDAFYMTGWVAESELSSFKEKMDSFPSVTCVFEDDETNKNAKPPTKLRNNWFFKPFEPVVKMYGTPSYNEFDPTVFVAITYMLMFGGMFGDVGQGLVISLFGYMLYRKYQNGLGQIMIYLGGASVFFGFIYGSFFGDEHLLSSTFNYTPINSMENMMEMLGSAIILGVVLILIVMLINIRNAYKQKNIAKMLFDRNGVSGLVFYLAVLGITLSIVLKVEVHPIVVLLFVVAPLILIFLAHPLDNWIQKKEHIFPEDKGSYIIEALFELVETLLAFLSNTISFMRVGAFALNHVGFFLVFKILSEMVSKTENSINGVLVMIFGNILILVLEGLIVGIQGIRLEYYELFSRFFEGEGTEFKPFTIKKS</sequence>
<feature type="transmembrane region" description="Helical" evidence="9">
    <location>
        <begin position="555"/>
        <end position="576"/>
    </location>
</feature>
<evidence type="ECO:0000256" key="3">
    <source>
        <dbReference type="ARBA" id="ARBA00022448"/>
    </source>
</evidence>
<organism evidence="10 11">
    <name type="scientific">Petrocella atlantisensis</name>
    <dbReference type="NCBI Taxonomy" id="2173034"/>
    <lineage>
        <taxon>Bacteria</taxon>
        <taxon>Bacillati</taxon>
        <taxon>Bacillota</taxon>
        <taxon>Clostridia</taxon>
        <taxon>Lachnospirales</taxon>
        <taxon>Vallitaleaceae</taxon>
        <taxon>Petrocella</taxon>
    </lineage>
</organism>
<name>A0A3P7NV64_9FIRM</name>
<dbReference type="PANTHER" id="PTHR11629:SF63">
    <property type="entry name" value="V-TYPE PROTON ATPASE SUBUNIT A"/>
    <property type="match status" value="1"/>
</dbReference>
<evidence type="ECO:0000256" key="9">
    <source>
        <dbReference type="SAM" id="Phobius"/>
    </source>
</evidence>
<evidence type="ECO:0000313" key="10">
    <source>
        <dbReference type="EMBL" id="VDN46775.1"/>
    </source>
</evidence>
<evidence type="ECO:0000256" key="2">
    <source>
        <dbReference type="ARBA" id="ARBA00009904"/>
    </source>
</evidence>
<keyword evidence="8" id="KW-0175">Coiled coil</keyword>
<dbReference type="AlphaFoldDB" id="A0A3P7NV64"/>
<evidence type="ECO:0000256" key="5">
    <source>
        <dbReference type="ARBA" id="ARBA00022989"/>
    </source>
</evidence>
<dbReference type="GO" id="GO:0033179">
    <property type="term" value="C:proton-transporting V-type ATPase, V0 domain"/>
    <property type="evidence" value="ECO:0007669"/>
    <property type="project" value="InterPro"/>
</dbReference>